<dbReference type="GO" id="GO:0006814">
    <property type="term" value="P:sodium ion transport"/>
    <property type="evidence" value="ECO:0007669"/>
    <property type="project" value="UniProtKB-KW"/>
</dbReference>
<protein>
    <recommendedName>
        <fullName evidence="14">Cation/H+ exchanger transmembrane domain-containing protein</fullName>
    </recommendedName>
</protein>
<dbReference type="EMBL" id="OZ075125">
    <property type="protein sequence ID" value="CAL4935122.1"/>
    <property type="molecule type" value="Genomic_DNA"/>
</dbReference>
<accession>A0ABC8Y2S9</accession>
<feature type="domain" description="Cation/H+ exchanger transmembrane" evidence="14">
    <location>
        <begin position="18"/>
        <end position="408"/>
    </location>
</feature>
<keyword evidence="2" id="KW-0813">Transport</keyword>
<evidence type="ECO:0000256" key="1">
    <source>
        <dbReference type="ARBA" id="ARBA00004141"/>
    </source>
</evidence>
<feature type="transmembrane region" description="Helical" evidence="13">
    <location>
        <begin position="239"/>
        <end position="259"/>
    </location>
</feature>
<keyword evidence="10" id="KW-0739">Sodium transport</keyword>
<feature type="transmembrane region" description="Helical" evidence="13">
    <location>
        <begin position="311"/>
        <end position="334"/>
    </location>
</feature>
<evidence type="ECO:0000256" key="9">
    <source>
        <dbReference type="ARBA" id="ARBA00023136"/>
    </source>
</evidence>
<dbReference type="InterPro" id="IPR018490">
    <property type="entry name" value="cNMP-bd_dom_sf"/>
</dbReference>
<evidence type="ECO:0000256" key="13">
    <source>
        <dbReference type="SAM" id="Phobius"/>
    </source>
</evidence>
<dbReference type="AlphaFoldDB" id="A0ABC8Y2S9"/>
<keyword evidence="7" id="KW-0915">Sodium</keyword>
<comment type="catalytic activity">
    <reaction evidence="11">
        <text>Na(+)(in) + H(+)(out) = Na(+)(out) + H(+)(in)</text>
        <dbReference type="Rhea" id="RHEA:29419"/>
        <dbReference type="ChEBI" id="CHEBI:15378"/>
        <dbReference type="ChEBI" id="CHEBI:29101"/>
    </reaction>
</comment>
<evidence type="ECO:0000259" key="14">
    <source>
        <dbReference type="Pfam" id="PF00999"/>
    </source>
</evidence>
<keyword evidence="3" id="KW-0633">Potassium transport</keyword>
<evidence type="ECO:0000256" key="10">
    <source>
        <dbReference type="ARBA" id="ARBA00023201"/>
    </source>
</evidence>
<comment type="catalytic activity">
    <reaction evidence="12">
        <text>K(+)(in) + H(+)(out) = K(+)(out) + H(+)(in)</text>
        <dbReference type="Rhea" id="RHEA:29467"/>
        <dbReference type="ChEBI" id="CHEBI:15378"/>
        <dbReference type="ChEBI" id="CHEBI:29103"/>
    </reaction>
</comment>
<evidence type="ECO:0000313" key="15">
    <source>
        <dbReference type="EMBL" id="CAL4935122.1"/>
    </source>
</evidence>
<feature type="transmembrane region" description="Helical" evidence="13">
    <location>
        <begin position="86"/>
        <end position="105"/>
    </location>
</feature>
<keyword evidence="8" id="KW-0406">Ion transport</keyword>
<name>A0ABC8Y2S9_9POAL</name>
<gene>
    <name evidence="15" type="ORF">URODEC1_LOCUS29095</name>
</gene>
<dbReference type="GO" id="GO:0016020">
    <property type="term" value="C:membrane"/>
    <property type="evidence" value="ECO:0007669"/>
    <property type="project" value="UniProtKB-SubCell"/>
</dbReference>
<evidence type="ECO:0000256" key="2">
    <source>
        <dbReference type="ARBA" id="ARBA00022448"/>
    </source>
</evidence>
<dbReference type="Pfam" id="PF00999">
    <property type="entry name" value="Na_H_Exchanger"/>
    <property type="match status" value="1"/>
</dbReference>
<evidence type="ECO:0000256" key="11">
    <source>
        <dbReference type="ARBA" id="ARBA00047524"/>
    </source>
</evidence>
<evidence type="ECO:0000313" key="16">
    <source>
        <dbReference type="Proteomes" id="UP001497457"/>
    </source>
</evidence>
<keyword evidence="5" id="KW-0630">Potassium</keyword>
<evidence type="ECO:0000256" key="7">
    <source>
        <dbReference type="ARBA" id="ARBA00023053"/>
    </source>
</evidence>
<feature type="transmembrane region" description="Helical" evidence="13">
    <location>
        <begin position="12"/>
        <end position="28"/>
    </location>
</feature>
<feature type="transmembrane region" description="Helical" evidence="13">
    <location>
        <begin position="384"/>
        <end position="412"/>
    </location>
</feature>
<organism evidence="15 16">
    <name type="scientific">Urochloa decumbens</name>
    <dbReference type="NCBI Taxonomy" id="240449"/>
    <lineage>
        <taxon>Eukaryota</taxon>
        <taxon>Viridiplantae</taxon>
        <taxon>Streptophyta</taxon>
        <taxon>Embryophyta</taxon>
        <taxon>Tracheophyta</taxon>
        <taxon>Spermatophyta</taxon>
        <taxon>Magnoliopsida</taxon>
        <taxon>Liliopsida</taxon>
        <taxon>Poales</taxon>
        <taxon>Poaceae</taxon>
        <taxon>PACMAD clade</taxon>
        <taxon>Panicoideae</taxon>
        <taxon>Panicodae</taxon>
        <taxon>Paniceae</taxon>
        <taxon>Melinidinae</taxon>
        <taxon>Urochloa</taxon>
    </lineage>
</organism>
<evidence type="ECO:0000256" key="3">
    <source>
        <dbReference type="ARBA" id="ARBA00022538"/>
    </source>
</evidence>
<keyword evidence="6 13" id="KW-1133">Transmembrane helix</keyword>
<evidence type="ECO:0000256" key="12">
    <source>
        <dbReference type="ARBA" id="ARBA00047912"/>
    </source>
</evidence>
<evidence type="ECO:0000256" key="4">
    <source>
        <dbReference type="ARBA" id="ARBA00022692"/>
    </source>
</evidence>
<proteinExistence type="predicted"/>
<keyword evidence="9 13" id="KW-0472">Membrane</keyword>
<dbReference type="PANTHER" id="PTHR10110">
    <property type="entry name" value="SODIUM/HYDROGEN EXCHANGER"/>
    <property type="match status" value="1"/>
</dbReference>
<feature type="transmembrane region" description="Helical" evidence="13">
    <location>
        <begin position="181"/>
        <end position="208"/>
    </location>
</feature>
<reference evidence="15" key="1">
    <citation type="submission" date="2024-10" db="EMBL/GenBank/DDBJ databases">
        <authorList>
            <person name="Ryan C."/>
        </authorList>
    </citation>
    <scope>NUCLEOTIDE SEQUENCE [LARGE SCALE GENOMIC DNA]</scope>
</reference>
<keyword evidence="16" id="KW-1185">Reference proteome</keyword>
<dbReference type="Proteomes" id="UP001497457">
    <property type="component" value="Chromosome 15b"/>
</dbReference>
<dbReference type="PANTHER" id="PTHR10110:SF170">
    <property type="entry name" value="CATION_H+ EXCHANGER DOMAIN-CONTAINING PROTEIN"/>
    <property type="match status" value="1"/>
</dbReference>
<dbReference type="Gene3D" id="6.10.140.1330">
    <property type="match status" value="1"/>
</dbReference>
<evidence type="ECO:0000256" key="8">
    <source>
        <dbReference type="ARBA" id="ARBA00023065"/>
    </source>
</evidence>
<comment type="subcellular location">
    <subcellularLocation>
        <location evidence="1">Membrane</location>
        <topology evidence="1">Multi-pass membrane protein</topology>
    </subcellularLocation>
</comment>
<dbReference type="SUPFAM" id="SSF51206">
    <property type="entry name" value="cAMP-binding domain-like"/>
    <property type="match status" value="1"/>
</dbReference>
<keyword evidence="4 13" id="KW-0812">Transmembrane</keyword>
<dbReference type="InterPro" id="IPR006153">
    <property type="entry name" value="Cation/H_exchanger_TM"/>
</dbReference>
<evidence type="ECO:0000256" key="5">
    <source>
        <dbReference type="ARBA" id="ARBA00022958"/>
    </source>
</evidence>
<dbReference type="GO" id="GO:0006813">
    <property type="term" value="P:potassium ion transport"/>
    <property type="evidence" value="ECO:0007669"/>
    <property type="project" value="UniProtKB-KW"/>
</dbReference>
<sequence length="985" mass="108986">MAPAAEPADAVLFAGVSLVLGITCRHLLHGTRVPYTVALLVLGVALGWLGADINPDLLLAVFLPALLFESSFSMETHQIKRCMAQMLLLAGPGVIISTCILGTAIKITFPYNWNWKTALLLGGLLSATDPVAVVAYLKDLGASKKLSTLIEGESLMNDAVSIVVFQLFYRMALGGSFNAGSIIVFLTEVSLGSVALGLVFGLLLLLWLRFIFNDTIIEMTLTLVVSYIAFFTAQDALGISGILTVMILGMFYAAFGKTASKGDNQQSLHHFWELVAYVANTLIFILSGVVIADGVLQYGTHFENHGISWGFLLLLYVFVQISRVVVVCLFYPLLRYFGYGLDLKEATILVWSGLRGAVSLSLSLSVKHAGDTAQSFLKPEVGIMFVFFTGGIVFLTLVLNGSTTQFLLHLFGMGKLSAMKLRMLNYTRYEMLKKALEAFGDLRGDEELGPVDWVTVKKNITLLNNLGDDHVHPHADEDYHMYAMNLKDIRVRLLNGVQATYRGMIEEGWITEATANMLMRSVDEAMDLVSSQPLCDWKVLRSSVHFPVYYRFLQSWLPQRLITYFAVQRMESGCYICAAFLRAHRIAQRQLHDFLGDSVIARTVISESNAEQEEARIFLEDVRVTFPQVLSSLKTSQVTYSVLTHMNQYIRNLRKTGLLEEKEMVHLNDALQTDLKKLKCNPPLVKMSRVGDLFYAHPVVSILSSAVRDHLLSNAKETVNECGPLLYREGSGATGVWFVSIGVEKWTIQRQLVDSSRGQSSDPVLLHGSTLGLYEVLTGNPYICDMVMDPVMHYFFIEAETIQQLRHSDPSFEAFLWQESALVIARLFIPGIFEKLAMHEMRLLIAETSSVNGLYNVGEDIILDHNYVGILLEGNLRTEDQNMIASPGVLLPSNNHSNFAKNSSAMVNYCVSPSYQVEARARIIFLKTGGQQANLQRGSSSISQTRSNMGSCPAPLDTSLEEIIVTVDSPNKLSLSQSSGAPRGS</sequence>
<evidence type="ECO:0000256" key="6">
    <source>
        <dbReference type="ARBA" id="ARBA00022989"/>
    </source>
</evidence>
<dbReference type="InterPro" id="IPR018422">
    <property type="entry name" value="Cation/H_exchanger_CPA1"/>
</dbReference>
<feature type="transmembrane region" description="Helical" evidence="13">
    <location>
        <begin position="117"/>
        <end position="137"/>
    </location>
</feature>
<feature type="transmembrane region" description="Helical" evidence="13">
    <location>
        <begin position="271"/>
        <end position="291"/>
    </location>
</feature>